<accession>A0A917RFX0</accession>
<dbReference type="EMBL" id="BMPQ01000033">
    <property type="protein sequence ID" value="GGL06127.1"/>
    <property type="molecule type" value="Genomic_DNA"/>
</dbReference>
<dbReference type="AlphaFoldDB" id="A0A917RFX0"/>
<organism evidence="1 2">
    <name type="scientific">Streptomyces flaveus</name>
    <dbReference type="NCBI Taxonomy" id="66370"/>
    <lineage>
        <taxon>Bacteria</taxon>
        <taxon>Bacillati</taxon>
        <taxon>Actinomycetota</taxon>
        <taxon>Actinomycetes</taxon>
        <taxon>Kitasatosporales</taxon>
        <taxon>Streptomycetaceae</taxon>
        <taxon>Streptomyces</taxon>
        <taxon>Streptomyces aurantiacus group</taxon>
    </lineage>
</organism>
<name>A0A917RFX0_9ACTN</name>
<evidence type="ECO:0000313" key="2">
    <source>
        <dbReference type="Proteomes" id="UP000637788"/>
    </source>
</evidence>
<reference evidence="1" key="2">
    <citation type="submission" date="2020-09" db="EMBL/GenBank/DDBJ databases">
        <authorList>
            <person name="Sun Q."/>
            <person name="Ohkuma M."/>
        </authorList>
    </citation>
    <scope>NUCLEOTIDE SEQUENCE</scope>
    <source>
        <strain evidence="1">JCM 3035</strain>
    </source>
</reference>
<dbReference type="Proteomes" id="UP000637788">
    <property type="component" value="Unassembled WGS sequence"/>
</dbReference>
<gene>
    <name evidence="1" type="ORF">GCM10010094_78600</name>
</gene>
<reference evidence="1" key="1">
    <citation type="journal article" date="2014" name="Int. J. Syst. Evol. Microbiol.">
        <title>Complete genome sequence of Corynebacterium casei LMG S-19264T (=DSM 44701T), isolated from a smear-ripened cheese.</title>
        <authorList>
            <consortium name="US DOE Joint Genome Institute (JGI-PGF)"/>
            <person name="Walter F."/>
            <person name="Albersmeier A."/>
            <person name="Kalinowski J."/>
            <person name="Ruckert C."/>
        </authorList>
    </citation>
    <scope>NUCLEOTIDE SEQUENCE</scope>
    <source>
        <strain evidence="1">JCM 3035</strain>
    </source>
</reference>
<protein>
    <submittedName>
        <fullName evidence="1">Uncharacterized protein</fullName>
    </submittedName>
</protein>
<proteinExistence type="predicted"/>
<keyword evidence="2" id="KW-1185">Reference proteome</keyword>
<sequence>MSAGSLCWYAWDRSTHLACTLVGEGEGDGTEEGNAEGSPPTGVAVTALTSDPQDLVMLCGPGVHVIKI</sequence>
<comment type="caution">
    <text evidence="1">The sequence shown here is derived from an EMBL/GenBank/DDBJ whole genome shotgun (WGS) entry which is preliminary data.</text>
</comment>
<evidence type="ECO:0000313" key="1">
    <source>
        <dbReference type="EMBL" id="GGL06127.1"/>
    </source>
</evidence>